<evidence type="ECO:0000313" key="5">
    <source>
        <dbReference type="EMBL" id="GIE51544.1"/>
    </source>
</evidence>
<evidence type="ECO:0000256" key="1">
    <source>
        <dbReference type="ARBA" id="ARBA00001946"/>
    </source>
</evidence>
<evidence type="ECO:0000256" key="3">
    <source>
        <dbReference type="ARBA" id="ARBA00022842"/>
    </source>
</evidence>
<reference evidence="5" key="1">
    <citation type="submission" date="2021-01" db="EMBL/GenBank/DDBJ databases">
        <title>Whole genome shotgun sequence of Actinoplanes nipponensis NBRC 14063.</title>
        <authorList>
            <person name="Komaki H."/>
            <person name="Tamura T."/>
        </authorList>
    </citation>
    <scope>NUCLEOTIDE SEQUENCE</scope>
    <source>
        <strain evidence="5">NBRC 14063</strain>
    </source>
</reference>
<sequence>MGKWLEPAQWYATLPSFLSSASALITNPAGTAVLAVKPNYRTWWNVPGGIMEADEPPHVCCAREIAEELGVEVALGRLLVMDWVAPNAVRKAWFGYVFDGGVLTDLSGIELQSEELDAVEFVECSQLRDRFTANTADRVEAALAARTSGGVAYLHNGTYVEQVSTGARGMGQPVIDR</sequence>
<dbReference type="InterPro" id="IPR015797">
    <property type="entry name" value="NUDIX_hydrolase-like_dom_sf"/>
</dbReference>
<gene>
    <name evidence="5" type="ORF">Ani05nite_50780</name>
</gene>
<dbReference type="EMBL" id="BOMQ01000060">
    <property type="protein sequence ID" value="GIE51544.1"/>
    <property type="molecule type" value="Genomic_DNA"/>
</dbReference>
<dbReference type="Gene3D" id="3.90.79.10">
    <property type="entry name" value="Nucleoside Triphosphate Pyrophosphohydrolase"/>
    <property type="match status" value="1"/>
</dbReference>
<evidence type="ECO:0000259" key="4">
    <source>
        <dbReference type="PROSITE" id="PS51462"/>
    </source>
</evidence>
<keyword evidence="2" id="KW-0378">Hydrolase</keyword>
<feature type="domain" description="Nudix hydrolase" evidence="4">
    <location>
        <begin position="16"/>
        <end position="144"/>
    </location>
</feature>
<dbReference type="AlphaFoldDB" id="A0A919MJ84"/>
<keyword evidence="3" id="KW-0460">Magnesium</keyword>
<name>A0A919MJ84_9ACTN</name>
<dbReference type="InterPro" id="IPR020084">
    <property type="entry name" value="NUDIX_hydrolase_CS"/>
</dbReference>
<dbReference type="PROSITE" id="PS51462">
    <property type="entry name" value="NUDIX"/>
    <property type="match status" value="1"/>
</dbReference>
<dbReference type="PANTHER" id="PTHR43046:SF12">
    <property type="entry name" value="GDP-MANNOSE MANNOSYL HYDROLASE"/>
    <property type="match status" value="1"/>
</dbReference>
<comment type="caution">
    <text evidence="5">The sequence shown here is derived from an EMBL/GenBank/DDBJ whole genome shotgun (WGS) entry which is preliminary data.</text>
</comment>
<accession>A0A919MJ84</accession>
<dbReference type="Proteomes" id="UP000647172">
    <property type="component" value="Unassembled WGS sequence"/>
</dbReference>
<dbReference type="InterPro" id="IPR000086">
    <property type="entry name" value="NUDIX_hydrolase_dom"/>
</dbReference>
<evidence type="ECO:0000313" key="6">
    <source>
        <dbReference type="Proteomes" id="UP000647172"/>
    </source>
</evidence>
<keyword evidence="6" id="KW-1185">Reference proteome</keyword>
<evidence type="ECO:0000256" key="2">
    <source>
        <dbReference type="ARBA" id="ARBA00022801"/>
    </source>
</evidence>
<dbReference type="RefSeq" id="WP_239130605.1">
    <property type="nucleotide sequence ID" value="NZ_BAAAYJ010000099.1"/>
</dbReference>
<dbReference type="CDD" id="cd18876">
    <property type="entry name" value="NUDIX_Hydrolase"/>
    <property type="match status" value="1"/>
</dbReference>
<organism evidence="5 6">
    <name type="scientific">Actinoplanes nipponensis</name>
    <dbReference type="NCBI Taxonomy" id="135950"/>
    <lineage>
        <taxon>Bacteria</taxon>
        <taxon>Bacillati</taxon>
        <taxon>Actinomycetota</taxon>
        <taxon>Actinomycetes</taxon>
        <taxon>Micromonosporales</taxon>
        <taxon>Micromonosporaceae</taxon>
        <taxon>Actinoplanes</taxon>
    </lineage>
</organism>
<dbReference type="SUPFAM" id="SSF55811">
    <property type="entry name" value="Nudix"/>
    <property type="match status" value="1"/>
</dbReference>
<dbReference type="Pfam" id="PF00293">
    <property type="entry name" value="NUDIX"/>
    <property type="match status" value="1"/>
</dbReference>
<proteinExistence type="predicted"/>
<protein>
    <recommendedName>
        <fullName evidence="4">Nudix hydrolase domain-containing protein</fullName>
    </recommendedName>
</protein>
<dbReference type="PANTHER" id="PTHR43046">
    <property type="entry name" value="GDP-MANNOSE MANNOSYL HYDROLASE"/>
    <property type="match status" value="1"/>
</dbReference>
<dbReference type="PROSITE" id="PS00893">
    <property type="entry name" value="NUDIX_BOX"/>
    <property type="match status" value="1"/>
</dbReference>
<comment type="cofactor">
    <cofactor evidence="1">
        <name>Mg(2+)</name>
        <dbReference type="ChEBI" id="CHEBI:18420"/>
    </cofactor>
</comment>
<dbReference type="GO" id="GO:0016787">
    <property type="term" value="F:hydrolase activity"/>
    <property type="evidence" value="ECO:0007669"/>
    <property type="project" value="UniProtKB-KW"/>
</dbReference>